<dbReference type="EMBL" id="VOFY01000004">
    <property type="protein sequence ID" value="KAA8593549.1"/>
    <property type="molecule type" value="Genomic_DNA"/>
</dbReference>
<name>A0A5J5DJY6_9PERO</name>
<organism evidence="1 2">
    <name type="scientific">Etheostoma spectabile</name>
    <name type="common">orangethroat darter</name>
    <dbReference type="NCBI Taxonomy" id="54343"/>
    <lineage>
        <taxon>Eukaryota</taxon>
        <taxon>Metazoa</taxon>
        <taxon>Chordata</taxon>
        <taxon>Craniata</taxon>
        <taxon>Vertebrata</taxon>
        <taxon>Euteleostomi</taxon>
        <taxon>Actinopterygii</taxon>
        <taxon>Neopterygii</taxon>
        <taxon>Teleostei</taxon>
        <taxon>Neoteleostei</taxon>
        <taxon>Acanthomorphata</taxon>
        <taxon>Eupercaria</taxon>
        <taxon>Perciformes</taxon>
        <taxon>Percoidei</taxon>
        <taxon>Percidae</taxon>
        <taxon>Etheostomatinae</taxon>
        <taxon>Etheostoma</taxon>
    </lineage>
</organism>
<sequence length="54" mass="6346">MTYCHHGLTHFNLSDYSELIVLDQMFIFFLKCSINVTIFCDNFMTLHVSVTEIL</sequence>
<dbReference type="Proteomes" id="UP000327493">
    <property type="component" value="Chromosome 4"/>
</dbReference>
<evidence type="ECO:0000313" key="1">
    <source>
        <dbReference type="EMBL" id="KAA8593549.1"/>
    </source>
</evidence>
<accession>A0A5J5DJY6</accession>
<gene>
    <name evidence="1" type="ORF">FQN60_009665</name>
</gene>
<dbReference type="AlphaFoldDB" id="A0A5J5DJY6"/>
<proteinExistence type="predicted"/>
<keyword evidence="2" id="KW-1185">Reference proteome</keyword>
<protein>
    <submittedName>
        <fullName evidence="1">Uncharacterized protein</fullName>
    </submittedName>
</protein>
<comment type="caution">
    <text evidence="1">The sequence shown here is derived from an EMBL/GenBank/DDBJ whole genome shotgun (WGS) entry which is preliminary data.</text>
</comment>
<evidence type="ECO:0000313" key="2">
    <source>
        <dbReference type="Proteomes" id="UP000327493"/>
    </source>
</evidence>
<reference evidence="1 2" key="1">
    <citation type="submission" date="2019-08" db="EMBL/GenBank/DDBJ databases">
        <title>A chromosome-level genome assembly, high-density linkage maps, and genome scans reveal the genomic architecture of hybrid incompatibilities underlying speciation via character displacement in darters (Percidae: Etheostominae).</title>
        <authorList>
            <person name="Moran R.L."/>
            <person name="Catchen J.M."/>
            <person name="Fuller R.C."/>
        </authorList>
    </citation>
    <scope>NUCLEOTIDE SEQUENCE [LARGE SCALE GENOMIC DNA]</scope>
    <source>
        <strain evidence="1">EspeVRDwgs_2016</strain>
        <tissue evidence="1">Muscle</tissue>
    </source>
</reference>